<dbReference type="GO" id="GO:0016150">
    <property type="term" value="F:translation release factor activity, codon nonspecific"/>
    <property type="evidence" value="ECO:0007669"/>
    <property type="project" value="TreeGrafter"/>
</dbReference>
<dbReference type="AlphaFoldDB" id="A0A9P4S456"/>
<organism evidence="3 4">
    <name type="scientific">Patellaria atrata CBS 101060</name>
    <dbReference type="NCBI Taxonomy" id="1346257"/>
    <lineage>
        <taxon>Eukaryota</taxon>
        <taxon>Fungi</taxon>
        <taxon>Dikarya</taxon>
        <taxon>Ascomycota</taxon>
        <taxon>Pezizomycotina</taxon>
        <taxon>Dothideomycetes</taxon>
        <taxon>Dothideomycetes incertae sedis</taxon>
        <taxon>Patellariales</taxon>
        <taxon>Patellariaceae</taxon>
        <taxon>Patellaria</taxon>
    </lineage>
</organism>
<dbReference type="InterPro" id="IPR052104">
    <property type="entry name" value="Mito_Release_Factor_mL62"/>
</dbReference>
<keyword evidence="4" id="KW-1185">Reference proteome</keyword>
<reference evidence="3" key="1">
    <citation type="journal article" date="2020" name="Stud. Mycol.">
        <title>101 Dothideomycetes genomes: a test case for predicting lifestyles and emergence of pathogens.</title>
        <authorList>
            <person name="Haridas S."/>
            <person name="Albert R."/>
            <person name="Binder M."/>
            <person name="Bloem J."/>
            <person name="Labutti K."/>
            <person name="Salamov A."/>
            <person name="Andreopoulos B."/>
            <person name="Baker S."/>
            <person name="Barry K."/>
            <person name="Bills G."/>
            <person name="Bluhm B."/>
            <person name="Cannon C."/>
            <person name="Castanera R."/>
            <person name="Culley D."/>
            <person name="Daum C."/>
            <person name="Ezra D."/>
            <person name="Gonzalez J."/>
            <person name="Henrissat B."/>
            <person name="Kuo A."/>
            <person name="Liang C."/>
            <person name="Lipzen A."/>
            <person name="Lutzoni F."/>
            <person name="Magnuson J."/>
            <person name="Mondo S."/>
            <person name="Nolan M."/>
            <person name="Ohm R."/>
            <person name="Pangilinan J."/>
            <person name="Park H.-J."/>
            <person name="Ramirez L."/>
            <person name="Alfaro M."/>
            <person name="Sun H."/>
            <person name="Tritt A."/>
            <person name="Yoshinaga Y."/>
            <person name="Zwiers L.-H."/>
            <person name="Turgeon B."/>
            <person name="Goodwin S."/>
            <person name="Spatafora J."/>
            <person name="Crous P."/>
            <person name="Grigoriev I."/>
        </authorList>
    </citation>
    <scope>NUCLEOTIDE SEQUENCE</scope>
    <source>
        <strain evidence="3">CBS 101060</strain>
    </source>
</reference>
<dbReference type="GO" id="GO:0005762">
    <property type="term" value="C:mitochondrial large ribosomal subunit"/>
    <property type="evidence" value="ECO:0007669"/>
    <property type="project" value="TreeGrafter"/>
</dbReference>
<dbReference type="Proteomes" id="UP000799429">
    <property type="component" value="Unassembled WGS sequence"/>
</dbReference>
<dbReference type="Gene3D" id="3.30.160.20">
    <property type="match status" value="1"/>
</dbReference>
<feature type="compositionally biased region" description="Basic residues" evidence="1">
    <location>
        <begin position="157"/>
        <end position="177"/>
    </location>
</feature>
<dbReference type="InterPro" id="IPR000352">
    <property type="entry name" value="Pep_chain_release_fac_I"/>
</dbReference>
<dbReference type="GO" id="GO:0004045">
    <property type="term" value="F:peptidyl-tRNA hydrolase activity"/>
    <property type="evidence" value="ECO:0007669"/>
    <property type="project" value="TreeGrafter"/>
</dbReference>
<protein>
    <recommendedName>
        <fullName evidence="2">Prokaryotic-type class I peptide chain release factors domain-containing protein</fullName>
    </recommendedName>
</protein>
<dbReference type="GO" id="GO:0070126">
    <property type="term" value="P:mitochondrial translational termination"/>
    <property type="evidence" value="ECO:0007669"/>
    <property type="project" value="TreeGrafter"/>
</dbReference>
<feature type="region of interest" description="Disordered" evidence="1">
    <location>
        <begin position="147"/>
        <end position="177"/>
    </location>
</feature>
<dbReference type="PANTHER" id="PTHR11075">
    <property type="entry name" value="PEPTIDE CHAIN RELEASE FACTOR"/>
    <property type="match status" value="1"/>
</dbReference>
<proteinExistence type="predicted"/>
<evidence type="ECO:0000313" key="4">
    <source>
        <dbReference type="Proteomes" id="UP000799429"/>
    </source>
</evidence>
<evidence type="ECO:0000259" key="2">
    <source>
        <dbReference type="Pfam" id="PF00472"/>
    </source>
</evidence>
<comment type="caution">
    <text evidence="3">The sequence shown here is derived from an EMBL/GenBank/DDBJ whole genome shotgun (WGS) entry which is preliminary data.</text>
</comment>
<dbReference type="Pfam" id="PF00472">
    <property type="entry name" value="RF-1"/>
    <property type="match status" value="1"/>
</dbReference>
<evidence type="ECO:0000313" key="3">
    <source>
        <dbReference type="EMBL" id="KAF2835913.1"/>
    </source>
</evidence>
<dbReference type="PANTHER" id="PTHR11075:SF54">
    <property type="entry name" value="LARGE RIBOSOMAL SUBUNIT PROTEIN ML62"/>
    <property type="match status" value="1"/>
</dbReference>
<sequence length="177" mass="19992">MVEVRLRLKPVSKSCCSACSEEEVSKAREWLEKLDPDTIPKQIGDVSYSRSSGPGGQNVNKVNSKATLRLPLDQLLMHIPKLLHQGIRESRYYVKNSDALIIQADDSRKQRDNEHSCYTRLYSLVAEVGAKTIPGETSQAQRARVQNLQKGANENRLRRKKTHSNKKASRKKAGSEY</sequence>
<dbReference type="EMBL" id="MU006106">
    <property type="protein sequence ID" value="KAF2835913.1"/>
    <property type="molecule type" value="Genomic_DNA"/>
</dbReference>
<accession>A0A9P4S456</accession>
<name>A0A9P4S456_9PEZI</name>
<feature type="domain" description="Prokaryotic-type class I peptide chain release factors" evidence="2">
    <location>
        <begin position="39"/>
        <end position="168"/>
    </location>
</feature>
<dbReference type="OrthoDB" id="270639at2759"/>
<gene>
    <name evidence="3" type="ORF">M501DRAFT_1026451</name>
</gene>
<evidence type="ECO:0000256" key="1">
    <source>
        <dbReference type="SAM" id="MobiDB-lite"/>
    </source>
</evidence>
<dbReference type="SUPFAM" id="SSF110916">
    <property type="entry name" value="Peptidyl-tRNA hydrolase domain-like"/>
    <property type="match status" value="1"/>
</dbReference>